<feature type="region of interest" description="Disordered" evidence="1">
    <location>
        <begin position="719"/>
        <end position="755"/>
    </location>
</feature>
<evidence type="ECO:0000313" key="4">
    <source>
        <dbReference type="Proteomes" id="UP001243009"/>
    </source>
</evidence>
<organism evidence="3 4">
    <name type="scientific">Paracraurococcus lichenis</name>
    <dbReference type="NCBI Taxonomy" id="3064888"/>
    <lineage>
        <taxon>Bacteria</taxon>
        <taxon>Pseudomonadati</taxon>
        <taxon>Pseudomonadota</taxon>
        <taxon>Alphaproteobacteria</taxon>
        <taxon>Acetobacterales</taxon>
        <taxon>Roseomonadaceae</taxon>
        <taxon>Paracraurococcus</taxon>
    </lineage>
</organism>
<feature type="domain" description="DUF2382" evidence="2">
    <location>
        <begin position="627"/>
        <end position="737"/>
    </location>
</feature>
<dbReference type="InterPro" id="IPR019060">
    <property type="entry name" value="DUF2382"/>
</dbReference>
<dbReference type="Pfam" id="PF09557">
    <property type="entry name" value="DUF2382"/>
    <property type="match status" value="2"/>
</dbReference>
<feature type="compositionally biased region" description="Gly residues" evidence="1">
    <location>
        <begin position="259"/>
        <end position="280"/>
    </location>
</feature>
<feature type="compositionally biased region" description="Gly residues" evidence="1">
    <location>
        <begin position="477"/>
        <end position="493"/>
    </location>
</feature>
<feature type="region of interest" description="Disordered" evidence="1">
    <location>
        <begin position="526"/>
        <end position="624"/>
    </location>
</feature>
<reference evidence="3 4" key="1">
    <citation type="submission" date="2023-08" db="EMBL/GenBank/DDBJ databases">
        <title>The draft genome sequence of Paracraurococcus sp. LOR1-02.</title>
        <authorList>
            <person name="Kingkaew E."/>
            <person name="Tanasupawat S."/>
        </authorList>
    </citation>
    <scope>NUCLEOTIDE SEQUENCE [LARGE SCALE GENOMIC DNA]</scope>
    <source>
        <strain evidence="3 4">LOR1-02</strain>
    </source>
</reference>
<comment type="caution">
    <text evidence="3">The sequence shown here is derived from an EMBL/GenBank/DDBJ whole genome shotgun (WGS) entry which is preliminary data.</text>
</comment>
<dbReference type="EMBL" id="JAUTWS010000008">
    <property type="protein sequence ID" value="MDO9708872.1"/>
    <property type="molecule type" value="Genomic_DNA"/>
</dbReference>
<dbReference type="RefSeq" id="WP_305103732.1">
    <property type="nucleotide sequence ID" value="NZ_JAUTWS010000008.1"/>
</dbReference>
<keyword evidence="4" id="KW-1185">Reference proteome</keyword>
<evidence type="ECO:0000259" key="2">
    <source>
        <dbReference type="Pfam" id="PF09557"/>
    </source>
</evidence>
<dbReference type="PANTHER" id="PTHR38463:SF1">
    <property type="entry name" value="STRESS RESPONSE PROTEIN YSNF"/>
    <property type="match status" value="1"/>
</dbReference>
<gene>
    <name evidence="3" type="ORF">Q7A36_11015</name>
</gene>
<feature type="compositionally biased region" description="Low complexity" evidence="1">
    <location>
        <begin position="505"/>
        <end position="514"/>
    </location>
</feature>
<feature type="region of interest" description="Disordered" evidence="1">
    <location>
        <begin position="256"/>
        <end position="323"/>
    </location>
</feature>
<feature type="domain" description="DUF2382" evidence="2">
    <location>
        <begin position="10"/>
        <end position="119"/>
    </location>
</feature>
<protein>
    <submittedName>
        <fullName evidence="3">YsnF/AvaK domain-containing protein</fullName>
    </submittedName>
</protein>
<feature type="compositionally biased region" description="Polar residues" evidence="1">
    <location>
        <begin position="299"/>
        <end position="310"/>
    </location>
</feature>
<name>A0ABT9DY87_9PROT</name>
<accession>A0ABT9DY87</accession>
<evidence type="ECO:0000313" key="3">
    <source>
        <dbReference type="EMBL" id="MDO9708872.1"/>
    </source>
</evidence>
<feature type="compositionally biased region" description="Basic and acidic residues" evidence="1">
    <location>
        <begin position="402"/>
        <end position="411"/>
    </location>
</feature>
<dbReference type="InterPro" id="IPR052967">
    <property type="entry name" value="Stress_Response_Assoc"/>
</dbReference>
<dbReference type="PANTHER" id="PTHR38463">
    <property type="entry name" value="STRESS RESPONSE PROTEIN YSNF"/>
    <property type="match status" value="1"/>
</dbReference>
<feature type="compositionally biased region" description="Low complexity" evidence="1">
    <location>
        <begin position="379"/>
        <end position="401"/>
    </location>
</feature>
<sequence length="755" mass="77047">MEGDPAETVIPLLEEHLRVLKRDRPTGRVRVAVTTGSETRMVEEVLRHRRVEIERVAVDRPVDAVPPIREEADSLVIPVVEEVLVVERRLVLREEIRLRLRTEERHEAVPVTLRRQQASIERLPPDAPPLANNGQEAHRMRTITGLFDSRPDAERAVEYMVQHHDIDRNLIQVHAAGNENATAGTFDRRDESHHGFVAALRDLGLPDEDSITYAEGMRRGGILVSVRAPEDKLDAVADAFESNGAVDLDARQTEWRQGGWTGGGGGFVGDQGTGADGSGGRAAPTGRADAGQGLVGSRSAGSSATPNSMPAANPDAATAGWTGGGGAIGSTAATAPGSQGSGTGSTYAGTSYVGARATDEDITKPVNAGIASSPPVRPAGPAALAAASAGASTSALRGSGADAERASHEGLHGPGSGAGPAAGSAAAGEQPLPSRQGATSPAGHGTGTAAQGLSGGVTRPGEALQAGREGLRTDSGSGMGGPGTGAMPGGGMGRSAPTAAGTQGSGMAAATPGAAGSMAMGKATGMGAPSGTATGMTDLPRILGQGGGQGGGQAAPTTGMAGGTGTAAAYAGSPTPQTSRAQPAAPAGGGQPPDLRASGAPLAGSQASGSRPADTRAAGTTGRDEAIPIVEERLRVGKRDVTLGRVRVRSYVVETPVEEQVRLREEHVQVQRRPVDRPLGAGEAATFQDRVIEATESAEEAVIDKQARVREEVVIRKDASERTQTVSDTVRRTEVEIEDERRRAAGTTPPRDPAR</sequence>
<feature type="region of interest" description="Disordered" evidence="1">
    <location>
        <begin position="365"/>
        <end position="514"/>
    </location>
</feature>
<feature type="compositionally biased region" description="Basic and acidic residues" evidence="1">
    <location>
        <begin position="729"/>
        <end position="743"/>
    </location>
</feature>
<evidence type="ECO:0000256" key="1">
    <source>
        <dbReference type="SAM" id="MobiDB-lite"/>
    </source>
</evidence>
<feature type="compositionally biased region" description="Gly residues" evidence="1">
    <location>
        <begin position="544"/>
        <end position="553"/>
    </location>
</feature>
<dbReference type="Proteomes" id="UP001243009">
    <property type="component" value="Unassembled WGS sequence"/>
</dbReference>
<proteinExistence type="predicted"/>